<comment type="caution">
    <text evidence="1">The sequence shown here is derived from an EMBL/GenBank/DDBJ whole genome shotgun (WGS) entry which is preliminary data.</text>
</comment>
<name>A0ABM9T6R9_THIA3</name>
<dbReference type="Proteomes" id="UP000078599">
    <property type="component" value="Unassembled WGS sequence"/>
</dbReference>
<accession>A0ABM9T6R9</accession>
<evidence type="ECO:0000313" key="2">
    <source>
        <dbReference type="Proteomes" id="UP000078599"/>
    </source>
</evidence>
<keyword evidence="2" id="KW-1185">Reference proteome</keyword>
<gene>
    <name evidence="1" type="ORF">THICB1_50036</name>
</gene>
<organism evidence="1 2">
    <name type="scientific">Thiomonas arsenitoxydans (strain DSM 22701 / CIP 110005 / 3As)</name>
    <dbReference type="NCBI Taxonomy" id="426114"/>
    <lineage>
        <taxon>Bacteria</taxon>
        <taxon>Pseudomonadati</taxon>
        <taxon>Pseudomonadota</taxon>
        <taxon>Betaproteobacteria</taxon>
        <taxon>Burkholderiales</taxon>
        <taxon>Thiomonas</taxon>
    </lineage>
</organism>
<dbReference type="EMBL" id="CTRI01000027">
    <property type="protein sequence ID" value="CQR34993.1"/>
    <property type="molecule type" value="Genomic_DNA"/>
</dbReference>
<protein>
    <submittedName>
        <fullName evidence="1">Uncharacterized protein</fullName>
    </submittedName>
</protein>
<proteinExistence type="predicted"/>
<evidence type="ECO:0000313" key="1">
    <source>
        <dbReference type="EMBL" id="CQR34993.1"/>
    </source>
</evidence>
<sequence length="117" mass="11607">MYSDSGMASNSCSVSSEAVLCFQALACLGSDFLGVGSMVVLLMELLSSRIGSGDPMAADKGFEAWSLLTPDEDERRSAGEAVTFLAGAAETAGAVCAAVALAADLAGTTLSGTTGAT</sequence>
<reference evidence="1 2" key="1">
    <citation type="submission" date="2015-03" db="EMBL/GenBank/DDBJ databases">
        <authorList>
            <person name="Regsiter A."/>
            <person name="william w."/>
        </authorList>
    </citation>
    <scope>NUCLEOTIDE SEQUENCE [LARGE SCALE GENOMIC DNA]</scope>
    <source>
        <strain evidence="1 2">CB1</strain>
    </source>
</reference>